<dbReference type="HOGENOM" id="CLU_036438_2_1_1"/>
<evidence type="ECO:0000256" key="1">
    <source>
        <dbReference type="ARBA" id="ARBA00022723"/>
    </source>
</evidence>
<evidence type="ECO:0000313" key="14">
    <source>
        <dbReference type="EnsemblPlants" id="AES67401"/>
    </source>
</evidence>
<dbReference type="Gramene" id="rna12139">
    <property type="protein sequence ID" value="RHN75881.1"/>
    <property type="gene ID" value="gene12139"/>
</dbReference>
<dbReference type="GO" id="GO:0003700">
    <property type="term" value="F:DNA-binding transcription factor activity"/>
    <property type="evidence" value="ECO:0007669"/>
    <property type="project" value="UniProtKB-UniRule"/>
</dbReference>
<evidence type="ECO:0000256" key="4">
    <source>
        <dbReference type="ARBA" id="ARBA00023015"/>
    </source>
</evidence>
<dbReference type="GO" id="GO:0005634">
    <property type="term" value="C:nucleus"/>
    <property type="evidence" value="ECO:0007669"/>
    <property type="project" value="UniProtKB-SubCell"/>
</dbReference>
<comment type="function">
    <text evidence="9">Transcription factor that binds specifically to a 5'-AA[AG]G-3' consensus core sequence.</text>
</comment>
<dbReference type="ExpressionAtlas" id="G7IU51">
    <property type="expression patterns" value="differential"/>
</dbReference>
<feature type="region of interest" description="Disordered" evidence="10">
    <location>
        <begin position="84"/>
        <end position="123"/>
    </location>
</feature>
<dbReference type="KEGG" id="mtr:11416064"/>
<dbReference type="EnsemblPlants" id="AES67401">
    <property type="protein sequence ID" value="AES67401"/>
    <property type="gene ID" value="MTR_2g093220"/>
</dbReference>
<dbReference type="GO" id="GO:0008270">
    <property type="term" value="F:zinc ion binding"/>
    <property type="evidence" value="ECO:0007669"/>
    <property type="project" value="UniProtKB-KW"/>
</dbReference>
<dbReference type="PROSITE" id="PS01361">
    <property type="entry name" value="ZF_DOF_1"/>
    <property type="match status" value="1"/>
</dbReference>
<evidence type="ECO:0000256" key="8">
    <source>
        <dbReference type="PROSITE-ProRule" id="PRU00071"/>
    </source>
</evidence>
<gene>
    <name evidence="14" type="primary">11416064</name>
    <name evidence="12" type="ordered locus">MTR_2g093220</name>
    <name evidence="13" type="ORF">MtrunA17_Chr2g0326001</name>
</gene>
<comment type="subcellular location">
    <subcellularLocation>
        <location evidence="8 9">Nucleus</location>
    </subcellularLocation>
</comment>
<accession>G7IU51</accession>
<evidence type="ECO:0000313" key="15">
    <source>
        <dbReference type="Proteomes" id="UP000002051"/>
    </source>
</evidence>
<keyword evidence="1 9" id="KW-0479">Metal-binding</keyword>
<organism evidence="12 15">
    <name type="scientific">Medicago truncatula</name>
    <name type="common">Barrel medic</name>
    <name type="synonym">Medicago tribuloides</name>
    <dbReference type="NCBI Taxonomy" id="3880"/>
    <lineage>
        <taxon>Eukaryota</taxon>
        <taxon>Viridiplantae</taxon>
        <taxon>Streptophyta</taxon>
        <taxon>Embryophyta</taxon>
        <taxon>Tracheophyta</taxon>
        <taxon>Spermatophyta</taxon>
        <taxon>Magnoliopsida</taxon>
        <taxon>eudicotyledons</taxon>
        <taxon>Gunneridae</taxon>
        <taxon>Pentapetalae</taxon>
        <taxon>rosids</taxon>
        <taxon>fabids</taxon>
        <taxon>Fabales</taxon>
        <taxon>Fabaceae</taxon>
        <taxon>Papilionoideae</taxon>
        <taxon>50 kb inversion clade</taxon>
        <taxon>NPAAA clade</taxon>
        <taxon>Hologalegina</taxon>
        <taxon>IRL clade</taxon>
        <taxon>Trifolieae</taxon>
        <taxon>Medicago</taxon>
    </lineage>
</organism>
<keyword evidence="6 9" id="KW-0804">Transcription</keyword>
<evidence type="ECO:0000256" key="3">
    <source>
        <dbReference type="ARBA" id="ARBA00022833"/>
    </source>
</evidence>
<keyword evidence="5 8" id="KW-0238">DNA-binding</keyword>
<dbReference type="PANTHER" id="PTHR31992">
    <property type="entry name" value="DOF ZINC FINGER PROTEIN DOF1.4-RELATED"/>
    <property type="match status" value="1"/>
</dbReference>
<dbReference type="InterPro" id="IPR003851">
    <property type="entry name" value="Znf_Dof"/>
</dbReference>
<evidence type="ECO:0000313" key="12">
    <source>
        <dbReference type="EMBL" id="AES67401.1"/>
    </source>
</evidence>
<reference evidence="12 15" key="1">
    <citation type="journal article" date="2011" name="Nature">
        <title>The Medicago genome provides insight into the evolution of rhizobial symbioses.</title>
        <authorList>
            <person name="Young N.D."/>
            <person name="Debelle F."/>
            <person name="Oldroyd G.E."/>
            <person name="Geurts R."/>
            <person name="Cannon S.B."/>
            <person name="Udvardi M.K."/>
            <person name="Benedito V.A."/>
            <person name="Mayer K.F."/>
            <person name="Gouzy J."/>
            <person name="Schoof H."/>
            <person name="Van de Peer Y."/>
            <person name="Proost S."/>
            <person name="Cook D.R."/>
            <person name="Meyers B.C."/>
            <person name="Spannagl M."/>
            <person name="Cheung F."/>
            <person name="De Mita S."/>
            <person name="Krishnakumar V."/>
            <person name="Gundlach H."/>
            <person name="Zhou S."/>
            <person name="Mudge J."/>
            <person name="Bharti A.K."/>
            <person name="Murray J.D."/>
            <person name="Naoumkina M.A."/>
            <person name="Rosen B."/>
            <person name="Silverstein K.A."/>
            <person name="Tang H."/>
            <person name="Rombauts S."/>
            <person name="Zhao P.X."/>
            <person name="Zhou P."/>
            <person name="Barbe V."/>
            <person name="Bardou P."/>
            <person name="Bechner M."/>
            <person name="Bellec A."/>
            <person name="Berger A."/>
            <person name="Berges H."/>
            <person name="Bidwell S."/>
            <person name="Bisseling T."/>
            <person name="Choisne N."/>
            <person name="Couloux A."/>
            <person name="Denny R."/>
            <person name="Deshpande S."/>
            <person name="Dai X."/>
            <person name="Doyle J.J."/>
            <person name="Dudez A.M."/>
            <person name="Farmer A.D."/>
            <person name="Fouteau S."/>
            <person name="Franken C."/>
            <person name="Gibelin C."/>
            <person name="Gish J."/>
            <person name="Goldstein S."/>
            <person name="Gonzalez A.J."/>
            <person name="Green P.J."/>
            <person name="Hallab A."/>
            <person name="Hartog M."/>
            <person name="Hua A."/>
            <person name="Humphray S.J."/>
            <person name="Jeong D.H."/>
            <person name="Jing Y."/>
            <person name="Jocker A."/>
            <person name="Kenton S.M."/>
            <person name="Kim D.J."/>
            <person name="Klee K."/>
            <person name="Lai H."/>
            <person name="Lang C."/>
            <person name="Lin S."/>
            <person name="Macmil S.L."/>
            <person name="Magdelenat G."/>
            <person name="Matthews L."/>
            <person name="McCorrison J."/>
            <person name="Monaghan E.L."/>
            <person name="Mun J.H."/>
            <person name="Najar F.Z."/>
            <person name="Nicholson C."/>
            <person name="Noirot C."/>
            <person name="O'Bleness M."/>
            <person name="Paule C.R."/>
            <person name="Poulain J."/>
            <person name="Prion F."/>
            <person name="Qin B."/>
            <person name="Qu C."/>
            <person name="Retzel E.F."/>
            <person name="Riddle C."/>
            <person name="Sallet E."/>
            <person name="Samain S."/>
            <person name="Samson N."/>
            <person name="Sanders I."/>
            <person name="Saurat O."/>
            <person name="Scarpelli C."/>
            <person name="Schiex T."/>
            <person name="Segurens B."/>
            <person name="Severin A.J."/>
            <person name="Sherrier D.J."/>
            <person name="Shi R."/>
            <person name="Sims S."/>
            <person name="Singer S.R."/>
            <person name="Sinharoy S."/>
            <person name="Sterck L."/>
            <person name="Viollet A."/>
            <person name="Wang B.B."/>
            <person name="Wang K."/>
            <person name="Wang M."/>
            <person name="Wang X."/>
            <person name="Warfsmann J."/>
            <person name="Weissenbach J."/>
            <person name="White D.D."/>
            <person name="White J.D."/>
            <person name="Wiley G.B."/>
            <person name="Wincker P."/>
            <person name="Xing Y."/>
            <person name="Yang L."/>
            <person name="Yao Z."/>
            <person name="Ying F."/>
            <person name="Zhai J."/>
            <person name="Zhou L."/>
            <person name="Zuber A."/>
            <person name="Denarie J."/>
            <person name="Dixon R.A."/>
            <person name="May G.D."/>
            <person name="Schwartz D.C."/>
            <person name="Rogers J."/>
            <person name="Quetier F."/>
            <person name="Town C.D."/>
            <person name="Roe B.A."/>
        </authorList>
    </citation>
    <scope>NUCLEOTIDE SEQUENCE [LARGE SCALE GENOMIC DNA]</scope>
    <source>
        <strain evidence="12">A17</strain>
        <strain evidence="14 15">cv. Jemalong A17</strain>
    </source>
</reference>
<protein>
    <recommendedName>
        <fullName evidence="9">Dof zinc finger protein</fullName>
    </recommendedName>
</protein>
<sequence>MDPSCGQPQQMSSQSSMENMLGCSKEEQERKPKPQPEQALNCPRCNSTNTKFCYYNNYSLTQPRYFCKSCRRYWTKGGTLRNVPVGGGCRKNKRSSPSSSSSSKRVQDQTFAPNLNPFNNLPHSSYDHNSNDFALALARLQKQSCGQMGYDDHDVSNLGNSGMNNHSAINHGFMDAIRSGLFLGNGLHYNNNVQNMYGVYGNGDNGEVNSGNNANNNACGVSEEMMFPYDQEINNVKQEMCSGREQISESKVFGGFPWQLNGGSNIGEVESARPSWNNGFTSPWQGLLHSPLM</sequence>
<evidence type="ECO:0000256" key="7">
    <source>
        <dbReference type="ARBA" id="ARBA00023242"/>
    </source>
</evidence>
<keyword evidence="7 8" id="KW-0539">Nucleus</keyword>
<evidence type="ECO:0000256" key="10">
    <source>
        <dbReference type="SAM" id="MobiDB-lite"/>
    </source>
</evidence>
<evidence type="ECO:0000259" key="11">
    <source>
        <dbReference type="PROSITE" id="PS50884"/>
    </source>
</evidence>
<proteinExistence type="predicted"/>
<feature type="compositionally biased region" description="Low complexity" evidence="10">
    <location>
        <begin position="7"/>
        <end position="17"/>
    </location>
</feature>
<dbReference type="AlphaFoldDB" id="G7IU51"/>
<reference evidence="13" key="5">
    <citation type="journal article" date="2018" name="Nat. Plants">
        <title>Whole-genome landscape of Medicago truncatula symbiotic genes.</title>
        <authorList>
            <person name="Pecrix Y."/>
            <person name="Gamas P."/>
            <person name="Carrere S."/>
        </authorList>
    </citation>
    <scope>NUCLEOTIDE SEQUENCE</scope>
    <source>
        <tissue evidence="13">Leaves</tissue>
    </source>
</reference>
<dbReference type="Proteomes" id="UP000002051">
    <property type="component" value="Chromosome 2"/>
</dbReference>
<dbReference type="InterPro" id="IPR045174">
    <property type="entry name" value="Dof"/>
</dbReference>
<feature type="domain" description="Dof-type" evidence="11">
    <location>
        <begin position="40"/>
        <end position="94"/>
    </location>
</feature>
<reference evidence="12 15" key="2">
    <citation type="journal article" date="2014" name="BMC Genomics">
        <title>An improved genome release (version Mt4.0) for the model legume Medicago truncatula.</title>
        <authorList>
            <person name="Tang H."/>
            <person name="Krishnakumar V."/>
            <person name="Bidwell S."/>
            <person name="Rosen B."/>
            <person name="Chan A."/>
            <person name="Zhou S."/>
            <person name="Gentzbittel L."/>
            <person name="Childs K.L."/>
            <person name="Yandell M."/>
            <person name="Gundlach H."/>
            <person name="Mayer K.F."/>
            <person name="Schwartz D.C."/>
            <person name="Town C.D."/>
        </authorList>
    </citation>
    <scope>GENOME REANNOTATION</scope>
    <source>
        <strain evidence="14 15">cv. Jemalong A17</strain>
    </source>
</reference>
<evidence type="ECO:0000256" key="9">
    <source>
        <dbReference type="RuleBase" id="RU369094"/>
    </source>
</evidence>
<reference evidence="14" key="3">
    <citation type="submission" date="2015-04" db="UniProtKB">
        <authorList>
            <consortium name="EnsemblPlants"/>
        </authorList>
    </citation>
    <scope>IDENTIFICATION</scope>
    <source>
        <strain evidence="14">cv. Jemalong A17</strain>
    </source>
</reference>
<dbReference type="PANTHER" id="PTHR31992:SF159">
    <property type="entry name" value="DOF ZINC FINGER PROTEIN"/>
    <property type="match status" value="1"/>
</dbReference>
<keyword evidence="4 9" id="KW-0805">Transcription regulation</keyword>
<keyword evidence="2 8" id="KW-0863">Zinc-finger</keyword>
<dbReference type="OrthoDB" id="1927254at2759"/>
<evidence type="ECO:0000256" key="6">
    <source>
        <dbReference type="ARBA" id="ARBA00023163"/>
    </source>
</evidence>
<evidence type="ECO:0000313" key="16">
    <source>
        <dbReference type="Proteomes" id="UP000265566"/>
    </source>
</evidence>
<dbReference type="GO" id="GO:0003677">
    <property type="term" value="F:DNA binding"/>
    <property type="evidence" value="ECO:0007669"/>
    <property type="project" value="UniProtKB-UniRule"/>
</dbReference>
<reference evidence="16" key="4">
    <citation type="journal article" date="2018" name="Nat. Plants">
        <title>Whole-genome landscape of Medicago truncatula symbiotic genes.</title>
        <authorList>
            <person name="Pecrix Y."/>
            <person name="Staton S.E."/>
            <person name="Sallet E."/>
            <person name="Lelandais-Briere C."/>
            <person name="Moreau S."/>
            <person name="Carrere S."/>
            <person name="Blein T."/>
            <person name="Jardinaud M.F."/>
            <person name="Latrasse D."/>
            <person name="Zouine M."/>
            <person name="Zahm M."/>
            <person name="Kreplak J."/>
            <person name="Mayjonade B."/>
            <person name="Satge C."/>
            <person name="Perez M."/>
            <person name="Cauet S."/>
            <person name="Marande W."/>
            <person name="Chantry-Darmon C."/>
            <person name="Lopez-Roques C."/>
            <person name="Bouchez O."/>
            <person name="Berard A."/>
            <person name="Debelle F."/>
            <person name="Munos S."/>
            <person name="Bendahmane A."/>
            <person name="Berges H."/>
            <person name="Niebel A."/>
            <person name="Buitink J."/>
            <person name="Frugier F."/>
            <person name="Benhamed M."/>
            <person name="Crespi M."/>
            <person name="Gouzy J."/>
            <person name="Gamas P."/>
        </authorList>
    </citation>
    <scope>NUCLEOTIDE SEQUENCE [LARGE SCALE GENOMIC DNA]</scope>
    <source>
        <strain evidence="16">cv. Jemalong A17</strain>
    </source>
</reference>
<name>G7IU51_MEDTR</name>
<dbReference type="Pfam" id="PF02701">
    <property type="entry name" value="Zn_ribbon_Dof"/>
    <property type="match status" value="1"/>
</dbReference>
<feature type="region of interest" description="Disordered" evidence="10">
    <location>
        <begin position="1"/>
        <end position="41"/>
    </location>
</feature>
<evidence type="ECO:0000313" key="13">
    <source>
        <dbReference type="EMBL" id="RHN75881.1"/>
    </source>
</evidence>
<dbReference type="Proteomes" id="UP000265566">
    <property type="component" value="Chromosome 2"/>
</dbReference>
<dbReference type="EMBL" id="CM001218">
    <property type="protein sequence ID" value="AES67401.1"/>
    <property type="molecule type" value="Genomic_DNA"/>
</dbReference>
<keyword evidence="3 9" id="KW-0862">Zinc</keyword>
<feature type="compositionally biased region" description="Low complexity" evidence="10">
    <location>
        <begin position="113"/>
        <end position="122"/>
    </location>
</feature>
<dbReference type="PROSITE" id="PS50884">
    <property type="entry name" value="ZF_DOF_2"/>
    <property type="match status" value="1"/>
</dbReference>
<evidence type="ECO:0000256" key="5">
    <source>
        <dbReference type="ARBA" id="ARBA00023125"/>
    </source>
</evidence>
<evidence type="ECO:0000256" key="2">
    <source>
        <dbReference type="ARBA" id="ARBA00022771"/>
    </source>
</evidence>
<dbReference type="OMA" id="TMKQELC"/>
<keyword evidence="15" id="KW-1185">Reference proteome</keyword>
<dbReference type="STRING" id="3880.G7IU51"/>
<dbReference type="eggNOG" id="ENOG502RB9Y">
    <property type="taxonomic scope" value="Eukaryota"/>
</dbReference>
<feature type="compositionally biased region" description="Basic and acidic residues" evidence="10">
    <location>
        <begin position="24"/>
        <end position="34"/>
    </location>
</feature>
<dbReference type="EMBL" id="PSQE01000002">
    <property type="protein sequence ID" value="RHN75881.1"/>
    <property type="molecule type" value="Genomic_DNA"/>
</dbReference>
<dbReference type="PaxDb" id="3880-AES67401"/>